<evidence type="ECO:0000313" key="4">
    <source>
        <dbReference type="Proteomes" id="UP000242715"/>
    </source>
</evidence>
<sequence length="62" mass="6804">MYYGDAVPKDINAAVATTKAKRTIKTRSRYCVGTASPGQPLQVIKNLRTCDDCHGLMVLSKF</sequence>
<comment type="similarity">
    <text evidence="1">Belongs to the PPR family. PCMP-H subfamily.</text>
</comment>
<name>A0A2Z6PP32_TRISU</name>
<accession>A0A2Z6PP32</accession>
<keyword evidence="4" id="KW-1185">Reference proteome</keyword>
<gene>
    <name evidence="3" type="ORF">TSUD_238660</name>
</gene>
<dbReference type="Pfam" id="PF14432">
    <property type="entry name" value="DYW_deaminase"/>
    <property type="match status" value="1"/>
</dbReference>
<evidence type="ECO:0000259" key="2">
    <source>
        <dbReference type="Pfam" id="PF14432"/>
    </source>
</evidence>
<dbReference type="AlphaFoldDB" id="A0A2Z6PP32"/>
<reference evidence="4" key="1">
    <citation type="journal article" date="2017" name="Front. Plant Sci.">
        <title>Climate Clever Clovers: New Paradigm to Reduce the Environmental Footprint of Ruminants by Breeding Low Methanogenic Forages Utilizing Haplotype Variation.</title>
        <authorList>
            <person name="Kaur P."/>
            <person name="Appels R."/>
            <person name="Bayer P.E."/>
            <person name="Keeble-Gagnere G."/>
            <person name="Wang J."/>
            <person name="Hirakawa H."/>
            <person name="Shirasawa K."/>
            <person name="Vercoe P."/>
            <person name="Stefanova K."/>
            <person name="Durmic Z."/>
            <person name="Nichols P."/>
            <person name="Revell C."/>
            <person name="Isobe S.N."/>
            <person name="Edwards D."/>
            <person name="Erskine W."/>
        </authorList>
    </citation>
    <scope>NUCLEOTIDE SEQUENCE [LARGE SCALE GENOMIC DNA]</scope>
    <source>
        <strain evidence="4">cv. Daliak</strain>
    </source>
</reference>
<organism evidence="3 4">
    <name type="scientific">Trifolium subterraneum</name>
    <name type="common">Subterranean clover</name>
    <dbReference type="NCBI Taxonomy" id="3900"/>
    <lineage>
        <taxon>Eukaryota</taxon>
        <taxon>Viridiplantae</taxon>
        <taxon>Streptophyta</taxon>
        <taxon>Embryophyta</taxon>
        <taxon>Tracheophyta</taxon>
        <taxon>Spermatophyta</taxon>
        <taxon>Magnoliopsida</taxon>
        <taxon>eudicotyledons</taxon>
        <taxon>Gunneridae</taxon>
        <taxon>Pentapetalae</taxon>
        <taxon>rosids</taxon>
        <taxon>fabids</taxon>
        <taxon>Fabales</taxon>
        <taxon>Fabaceae</taxon>
        <taxon>Papilionoideae</taxon>
        <taxon>50 kb inversion clade</taxon>
        <taxon>NPAAA clade</taxon>
        <taxon>Hologalegina</taxon>
        <taxon>IRL clade</taxon>
        <taxon>Trifolieae</taxon>
        <taxon>Trifolium</taxon>
    </lineage>
</organism>
<feature type="domain" description="DYW" evidence="2">
    <location>
        <begin position="30"/>
        <end position="58"/>
    </location>
</feature>
<dbReference type="InterPro" id="IPR032867">
    <property type="entry name" value="DYW_dom"/>
</dbReference>
<dbReference type="EMBL" id="DF974334">
    <property type="protein sequence ID" value="GAU47647.1"/>
    <property type="molecule type" value="Genomic_DNA"/>
</dbReference>
<dbReference type="GO" id="GO:0008270">
    <property type="term" value="F:zinc ion binding"/>
    <property type="evidence" value="ECO:0007669"/>
    <property type="project" value="InterPro"/>
</dbReference>
<evidence type="ECO:0000313" key="3">
    <source>
        <dbReference type="EMBL" id="GAU47647.1"/>
    </source>
</evidence>
<evidence type="ECO:0000256" key="1">
    <source>
        <dbReference type="ARBA" id="ARBA00006643"/>
    </source>
</evidence>
<protein>
    <recommendedName>
        <fullName evidence="2">DYW domain-containing protein</fullName>
    </recommendedName>
</protein>
<proteinExistence type="inferred from homology"/>
<dbReference type="Proteomes" id="UP000242715">
    <property type="component" value="Unassembled WGS sequence"/>
</dbReference>